<evidence type="ECO:0000313" key="2">
    <source>
        <dbReference type="Proteomes" id="UP001241110"/>
    </source>
</evidence>
<evidence type="ECO:0000313" key="1">
    <source>
        <dbReference type="EMBL" id="MDJ1482720.1"/>
    </source>
</evidence>
<proteinExistence type="predicted"/>
<reference evidence="1" key="1">
    <citation type="submission" date="2023-05" db="EMBL/GenBank/DDBJ databases">
        <authorList>
            <person name="Zhang X."/>
        </authorList>
    </citation>
    <scope>NUCLEOTIDE SEQUENCE</scope>
    <source>
        <strain evidence="1">YF14B1</strain>
    </source>
</reference>
<dbReference type="RefSeq" id="WP_313982048.1">
    <property type="nucleotide sequence ID" value="NZ_JASJOS010000008.1"/>
</dbReference>
<protein>
    <submittedName>
        <fullName evidence="1">Uncharacterized protein</fullName>
    </submittedName>
</protein>
<dbReference type="EMBL" id="JASJOS010000008">
    <property type="protein sequence ID" value="MDJ1482720.1"/>
    <property type="molecule type" value="Genomic_DNA"/>
</dbReference>
<comment type="caution">
    <text evidence="1">The sequence shown here is derived from an EMBL/GenBank/DDBJ whole genome shotgun (WGS) entry which is preliminary data.</text>
</comment>
<accession>A0AAE3QSK0</accession>
<organism evidence="1 2">
    <name type="scientific">Xanthocytophaga flava</name>
    <dbReference type="NCBI Taxonomy" id="3048013"/>
    <lineage>
        <taxon>Bacteria</taxon>
        <taxon>Pseudomonadati</taxon>
        <taxon>Bacteroidota</taxon>
        <taxon>Cytophagia</taxon>
        <taxon>Cytophagales</taxon>
        <taxon>Rhodocytophagaceae</taxon>
        <taxon>Xanthocytophaga</taxon>
    </lineage>
</organism>
<name>A0AAE3QSK0_9BACT</name>
<dbReference type="Proteomes" id="UP001241110">
    <property type="component" value="Unassembled WGS sequence"/>
</dbReference>
<dbReference type="AlphaFoldDB" id="A0AAE3QSK0"/>
<sequence length="255" mass="30866">MNPFEDTLPDNRLKNNSRSIHYGRYRLNFDQIYPFREPLYSRLSLKTKDIELASMVYDLFPTHIHRLIHFDRPEDDQGNVITPKGEEDSFFLLFEMLSDFIYIDLKDLYVAIAELAFVLEDCRFIIYSSGDENTRWLDEYSITNGVLSFSRNFCEDHIFTGRLDYYIERTITNPVDVLFLRFTFYQLYDWLLYWIHRYYQVPHWIDKNLIETVSNMEKVNKTTLDIRIKAYFQKFYSLDEACPDWNSINQKYKLV</sequence>
<gene>
    <name evidence="1" type="ORF">QNI16_19625</name>
</gene>